<gene>
    <name evidence="1" type="ORF">GCM10010439_27750</name>
</gene>
<evidence type="ECO:0000313" key="1">
    <source>
        <dbReference type="EMBL" id="GAA2726093.1"/>
    </source>
</evidence>
<dbReference type="Proteomes" id="UP001501842">
    <property type="component" value="Unassembled WGS sequence"/>
</dbReference>
<protein>
    <submittedName>
        <fullName evidence="1">Uncharacterized protein</fullName>
    </submittedName>
</protein>
<reference evidence="1 2" key="1">
    <citation type="journal article" date="2019" name="Int. J. Syst. Evol. Microbiol.">
        <title>The Global Catalogue of Microorganisms (GCM) 10K type strain sequencing project: providing services to taxonomists for standard genome sequencing and annotation.</title>
        <authorList>
            <consortium name="The Broad Institute Genomics Platform"/>
            <consortium name="The Broad Institute Genome Sequencing Center for Infectious Disease"/>
            <person name="Wu L."/>
            <person name="Ma J."/>
        </authorList>
    </citation>
    <scope>NUCLEOTIDE SEQUENCE [LARGE SCALE GENOMIC DNA]</scope>
    <source>
        <strain evidence="1 2">JCM 8201</strain>
    </source>
</reference>
<evidence type="ECO:0000313" key="2">
    <source>
        <dbReference type="Proteomes" id="UP001501842"/>
    </source>
</evidence>
<organism evidence="1 2">
    <name type="scientific">Actinocorallia aurantiaca</name>
    <dbReference type="NCBI Taxonomy" id="46204"/>
    <lineage>
        <taxon>Bacteria</taxon>
        <taxon>Bacillati</taxon>
        <taxon>Actinomycetota</taxon>
        <taxon>Actinomycetes</taxon>
        <taxon>Streptosporangiales</taxon>
        <taxon>Thermomonosporaceae</taxon>
        <taxon>Actinocorallia</taxon>
    </lineage>
</organism>
<sequence length="90" mass="9458">MQFVGMVTFAMKFPAGEDPLGRLPLTSKFVQSKSDRPAAFFTVSEGATAAKLPSALGLTTFQVVAAIAGTWAPTTSTEARANIEAVRLPI</sequence>
<accession>A0ABN3U8H9</accession>
<comment type="caution">
    <text evidence="1">The sequence shown here is derived from an EMBL/GenBank/DDBJ whole genome shotgun (WGS) entry which is preliminary data.</text>
</comment>
<dbReference type="EMBL" id="BAAATZ010000009">
    <property type="protein sequence ID" value="GAA2726093.1"/>
    <property type="molecule type" value="Genomic_DNA"/>
</dbReference>
<keyword evidence="2" id="KW-1185">Reference proteome</keyword>
<proteinExistence type="predicted"/>
<name>A0ABN3U8H9_9ACTN</name>